<gene>
    <name evidence="2" type="ORF">EZ437_14700</name>
</gene>
<protein>
    <submittedName>
        <fullName evidence="2">Histidine phosphatase family protein</fullName>
    </submittedName>
</protein>
<accession>A0A4R0NKR2</accession>
<dbReference type="InterPro" id="IPR013078">
    <property type="entry name" value="His_Pase_superF_clade-1"/>
</dbReference>
<reference evidence="2 3" key="1">
    <citation type="submission" date="2019-02" db="EMBL/GenBank/DDBJ databases">
        <title>Pedobacter sp. RP-1-14 sp. nov., isolated from Arctic soil.</title>
        <authorList>
            <person name="Dahal R.H."/>
        </authorList>
    </citation>
    <scope>NUCLEOTIDE SEQUENCE [LARGE SCALE GENOMIC DNA]</scope>
    <source>
        <strain evidence="2 3">RP-1-14</strain>
    </source>
</reference>
<dbReference type="CDD" id="cd07067">
    <property type="entry name" value="HP_PGM_like"/>
    <property type="match status" value="1"/>
</dbReference>
<comment type="caution">
    <text evidence="2">The sequence shown here is derived from an EMBL/GenBank/DDBJ whole genome shotgun (WGS) entry which is preliminary data.</text>
</comment>
<dbReference type="InterPro" id="IPR029033">
    <property type="entry name" value="His_PPase_superfam"/>
</dbReference>
<dbReference type="SUPFAM" id="SSF53254">
    <property type="entry name" value="Phosphoglycerate mutase-like"/>
    <property type="match status" value="1"/>
</dbReference>
<evidence type="ECO:0000313" key="2">
    <source>
        <dbReference type="EMBL" id="TCD00468.1"/>
    </source>
</evidence>
<dbReference type="PANTHER" id="PTHR47623">
    <property type="entry name" value="OS09G0287300 PROTEIN"/>
    <property type="match status" value="1"/>
</dbReference>
<organism evidence="2 3">
    <name type="scientific">Pedobacter psychroterrae</name>
    <dbReference type="NCBI Taxonomy" id="2530453"/>
    <lineage>
        <taxon>Bacteria</taxon>
        <taxon>Pseudomonadati</taxon>
        <taxon>Bacteroidota</taxon>
        <taxon>Sphingobacteriia</taxon>
        <taxon>Sphingobacteriales</taxon>
        <taxon>Sphingobacteriaceae</taxon>
        <taxon>Pedobacter</taxon>
    </lineage>
</organism>
<dbReference type="AlphaFoldDB" id="A0A4R0NKR2"/>
<dbReference type="RefSeq" id="WP_131596817.1">
    <property type="nucleotide sequence ID" value="NZ_SJSL01000003.1"/>
</dbReference>
<dbReference type="PANTHER" id="PTHR47623:SF1">
    <property type="entry name" value="OS09G0287300 PROTEIN"/>
    <property type="match status" value="1"/>
</dbReference>
<evidence type="ECO:0000313" key="3">
    <source>
        <dbReference type="Proteomes" id="UP000293347"/>
    </source>
</evidence>
<feature type="binding site" evidence="1">
    <location>
        <position position="58"/>
    </location>
    <ligand>
        <name>substrate</name>
    </ligand>
</feature>
<sequence length="166" mass="18566">MKQLILIRHGKSDWGNSHLSDFDRPLNARGHRNAPEMAQRILDKDQVPQLLVSSPALRAFTTAKHFAQVWQIPADQIKTEMGIYNANVIALLKIINTFDNQYDSIAVFGHNPGFTDLANYISDADIYNLPTCGIVSLTFYTEDWAEISIGNGTLLDFDTPKGLSED</sequence>
<keyword evidence="3" id="KW-1185">Reference proteome</keyword>
<dbReference type="Pfam" id="PF00300">
    <property type="entry name" value="His_Phos_1"/>
    <property type="match status" value="1"/>
</dbReference>
<name>A0A4R0NKR2_9SPHI</name>
<dbReference type="Proteomes" id="UP000293347">
    <property type="component" value="Unassembled WGS sequence"/>
</dbReference>
<dbReference type="EMBL" id="SJSL01000003">
    <property type="protein sequence ID" value="TCD00468.1"/>
    <property type="molecule type" value="Genomic_DNA"/>
</dbReference>
<evidence type="ECO:0000256" key="1">
    <source>
        <dbReference type="PIRSR" id="PIRSR613078-2"/>
    </source>
</evidence>
<dbReference type="OrthoDB" id="9810154at2"/>
<proteinExistence type="predicted"/>
<dbReference type="Gene3D" id="3.40.50.1240">
    <property type="entry name" value="Phosphoglycerate mutase-like"/>
    <property type="match status" value="1"/>
</dbReference>